<dbReference type="Proteomes" id="UP000190961">
    <property type="component" value="Unassembled WGS sequence"/>
</dbReference>
<name>A0A1T5IQG6_9BACT</name>
<evidence type="ECO:0000313" key="2">
    <source>
        <dbReference type="Proteomes" id="UP000190961"/>
    </source>
</evidence>
<protein>
    <submittedName>
        <fullName evidence="1">Uncharacterized membrane-anchored protein</fullName>
    </submittedName>
</protein>
<dbReference type="InterPro" id="IPR025833">
    <property type="entry name" value="GDYXXLXY"/>
</dbReference>
<dbReference type="OrthoDB" id="4868247at2"/>
<dbReference type="EMBL" id="FUZU01000001">
    <property type="protein sequence ID" value="SKC41238.1"/>
    <property type="molecule type" value="Genomic_DNA"/>
</dbReference>
<reference evidence="1 2" key="1">
    <citation type="submission" date="2017-02" db="EMBL/GenBank/DDBJ databases">
        <authorList>
            <person name="Peterson S.W."/>
        </authorList>
    </citation>
    <scope>NUCLEOTIDE SEQUENCE [LARGE SCALE GENOMIC DNA]</scope>
    <source>
        <strain evidence="1 2">DSM 25262</strain>
    </source>
</reference>
<keyword evidence="2" id="KW-1185">Reference proteome</keyword>
<evidence type="ECO:0000313" key="1">
    <source>
        <dbReference type="EMBL" id="SKC41238.1"/>
    </source>
</evidence>
<gene>
    <name evidence="1" type="ORF">SAMN05660236_0265</name>
</gene>
<dbReference type="STRING" id="688867.SAMN05660236_0265"/>
<accession>A0A1T5IQG6</accession>
<proteinExistence type="predicted"/>
<dbReference type="RefSeq" id="WP_079684907.1">
    <property type="nucleotide sequence ID" value="NZ_FUZU01000001.1"/>
</dbReference>
<dbReference type="Pfam" id="PF14345">
    <property type="entry name" value="GDYXXLXY"/>
    <property type="match status" value="1"/>
</dbReference>
<dbReference type="AlphaFoldDB" id="A0A1T5IQG6"/>
<sequence>MKKILLLLFALMCLAQWYVPGMMIYDQEQVLSEGKVYKFKTRPIDPSDPFRGKYITLNFEEDHINVTDFKEWENVADVYVSLRDSAGYARINSVSMYEPEGVDYIKARVQSVDSYDAPYTLWIAYPFERFYLEESKAAEAERVSWQARTDSTQVTYAVVSVKDGKAGLKDVMINDRSIADIVAEINQAQSSD</sequence>
<organism evidence="1 2">
    <name type="scientific">Ohtaekwangia koreensis</name>
    <dbReference type="NCBI Taxonomy" id="688867"/>
    <lineage>
        <taxon>Bacteria</taxon>
        <taxon>Pseudomonadati</taxon>
        <taxon>Bacteroidota</taxon>
        <taxon>Cytophagia</taxon>
        <taxon>Cytophagales</taxon>
        <taxon>Fulvivirgaceae</taxon>
        <taxon>Ohtaekwangia</taxon>
    </lineage>
</organism>